<dbReference type="EMBL" id="FOVM01000004">
    <property type="protein sequence ID" value="SFN70471.1"/>
    <property type="molecule type" value="Genomic_DNA"/>
</dbReference>
<keyword evidence="1" id="KW-0472">Membrane</keyword>
<dbReference type="Proteomes" id="UP000198867">
    <property type="component" value="Unassembled WGS sequence"/>
</dbReference>
<dbReference type="STRING" id="995034.SAMN05216219_1773"/>
<name>A0A1I5B7C5_9MICO</name>
<gene>
    <name evidence="2" type="ORF">SAMN05216219_1773</name>
</gene>
<sequence length="199" mass="19948">MQARRTRVTRGVLAAAVSTFTAAFSHGVASGEAPSIVALAVASVLAVAVCVALAGRATPARLTVAVAASQAAFHGLFGALPDTSGTATQSGHHGMVVLTADVVPHVHQSADVVMWLGHAAAAAVTIAALQHGERVLRAFGNTLGLAFRAVIAALGAVSPSTPATTVPGWLPVLRGSTALLPFSANRRGPPLLVTARSFA</sequence>
<proteinExistence type="predicted"/>
<keyword evidence="1" id="KW-0812">Transmembrane</keyword>
<organism evidence="2 3">
    <name type="scientific">Mycetocola miduiensis</name>
    <dbReference type="NCBI Taxonomy" id="995034"/>
    <lineage>
        <taxon>Bacteria</taxon>
        <taxon>Bacillati</taxon>
        <taxon>Actinomycetota</taxon>
        <taxon>Actinomycetes</taxon>
        <taxon>Micrococcales</taxon>
        <taxon>Microbacteriaceae</taxon>
        <taxon>Mycetocola</taxon>
    </lineage>
</organism>
<dbReference type="AlphaFoldDB" id="A0A1I5B7C5"/>
<reference evidence="3" key="1">
    <citation type="submission" date="2016-10" db="EMBL/GenBank/DDBJ databases">
        <authorList>
            <person name="Varghese N."/>
            <person name="Submissions S."/>
        </authorList>
    </citation>
    <scope>NUCLEOTIDE SEQUENCE [LARGE SCALE GENOMIC DNA]</scope>
    <source>
        <strain evidence="3">CGMCC 1.11101</strain>
    </source>
</reference>
<dbReference type="RefSeq" id="WP_090710632.1">
    <property type="nucleotide sequence ID" value="NZ_FOVM01000004.1"/>
</dbReference>
<evidence type="ECO:0000313" key="3">
    <source>
        <dbReference type="Proteomes" id="UP000198867"/>
    </source>
</evidence>
<evidence type="ECO:0000313" key="2">
    <source>
        <dbReference type="EMBL" id="SFN70471.1"/>
    </source>
</evidence>
<protein>
    <submittedName>
        <fullName evidence="2">Uncharacterized protein</fullName>
    </submittedName>
</protein>
<keyword evidence="1" id="KW-1133">Transmembrane helix</keyword>
<keyword evidence="3" id="KW-1185">Reference proteome</keyword>
<evidence type="ECO:0000256" key="1">
    <source>
        <dbReference type="SAM" id="Phobius"/>
    </source>
</evidence>
<accession>A0A1I5B7C5</accession>
<feature type="transmembrane region" description="Helical" evidence="1">
    <location>
        <begin position="35"/>
        <end position="55"/>
    </location>
</feature>
<dbReference type="OrthoDB" id="5125396at2"/>